<dbReference type="Pfam" id="PF14863">
    <property type="entry name" value="Alkyl_sulf_dimr"/>
    <property type="match status" value="1"/>
</dbReference>
<dbReference type="PANTHER" id="PTHR43223:SF1">
    <property type="entry name" value="ALKYL_ARYL-SULFATASE BDS1"/>
    <property type="match status" value="1"/>
</dbReference>
<dbReference type="Pfam" id="PF14864">
    <property type="entry name" value="Alkyl_sulf_C"/>
    <property type="match status" value="1"/>
</dbReference>
<evidence type="ECO:0000313" key="6">
    <source>
        <dbReference type="EMBL" id="MFD0887942.1"/>
    </source>
</evidence>
<evidence type="ECO:0000259" key="5">
    <source>
        <dbReference type="Pfam" id="PF14864"/>
    </source>
</evidence>
<dbReference type="Proteomes" id="UP001597024">
    <property type="component" value="Unassembled WGS sequence"/>
</dbReference>
<dbReference type="InterPro" id="IPR029229">
    <property type="entry name" value="Alkyl_sulf_C"/>
</dbReference>
<dbReference type="EMBL" id="JBHTHX010001123">
    <property type="protein sequence ID" value="MFD0887942.1"/>
    <property type="molecule type" value="Genomic_DNA"/>
</dbReference>
<feature type="domain" description="Alkyl sulfatase dimerisation" evidence="4">
    <location>
        <begin position="1"/>
        <end position="29"/>
    </location>
</feature>
<evidence type="ECO:0000256" key="3">
    <source>
        <dbReference type="ARBA" id="ARBA00022833"/>
    </source>
</evidence>
<dbReference type="InterPro" id="IPR052195">
    <property type="entry name" value="Bact_Alkyl/Aryl-Sulfatase"/>
</dbReference>
<evidence type="ECO:0000256" key="1">
    <source>
        <dbReference type="ARBA" id="ARBA00022723"/>
    </source>
</evidence>
<dbReference type="Gene3D" id="3.30.1050.10">
    <property type="entry name" value="SCP2 sterol-binding domain"/>
    <property type="match status" value="1"/>
</dbReference>
<dbReference type="InterPro" id="IPR029228">
    <property type="entry name" value="Alkyl_sulf_dimr"/>
</dbReference>
<keyword evidence="3" id="KW-0862">Zinc</keyword>
<feature type="non-terminal residue" evidence="6">
    <location>
        <position position="1"/>
    </location>
</feature>
<sequence>LAEVYTRLGHGAENATWRNFYLAGAMELKAAPNPAPVDLGAPDVIAAITVEQIFGSLAIRVDGPKAWNERFTIDWHLTDLDEHHRTTMSNGALIHRERPPASPADLTLRLTKPQLLGLIAGTDGDGVDHDGDMTVLHRLTAVLEEPTPGFAVVTP</sequence>
<name>A0ABW3DXR6_9ACTN</name>
<dbReference type="PANTHER" id="PTHR43223">
    <property type="entry name" value="ALKYL/ARYL-SULFATASE"/>
    <property type="match status" value="1"/>
</dbReference>
<feature type="domain" description="Alkyl sulfatase C-terminal" evidence="5">
    <location>
        <begin position="40"/>
        <end position="155"/>
    </location>
</feature>
<gene>
    <name evidence="6" type="ORF">ACFQ08_25665</name>
</gene>
<keyword evidence="1" id="KW-0479">Metal-binding</keyword>
<dbReference type="SUPFAM" id="SSF55718">
    <property type="entry name" value="SCP-like"/>
    <property type="match status" value="1"/>
</dbReference>
<evidence type="ECO:0000313" key="7">
    <source>
        <dbReference type="Proteomes" id="UP001597024"/>
    </source>
</evidence>
<comment type="caution">
    <text evidence="6">The sequence shown here is derived from an EMBL/GenBank/DDBJ whole genome shotgun (WGS) entry which is preliminary data.</text>
</comment>
<evidence type="ECO:0000256" key="2">
    <source>
        <dbReference type="ARBA" id="ARBA00022801"/>
    </source>
</evidence>
<evidence type="ECO:0000259" key="4">
    <source>
        <dbReference type="Pfam" id="PF14863"/>
    </source>
</evidence>
<organism evidence="6 7">
    <name type="scientific">Streptosporangium algeriense</name>
    <dbReference type="NCBI Taxonomy" id="1682748"/>
    <lineage>
        <taxon>Bacteria</taxon>
        <taxon>Bacillati</taxon>
        <taxon>Actinomycetota</taxon>
        <taxon>Actinomycetes</taxon>
        <taxon>Streptosporangiales</taxon>
        <taxon>Streptosporangiaceae</taxon>
        <taxon>Streptosporangium</taxon>
    </lineage>
</organism>
<proteinExistence type="predicted"/>
<accession>A0ABW3DXR6</accession>
<keyword evidence="7" id="KW-1185">Reference proteome</keyword>
<protein>
    <submittedName>
        <fullName evidence="6">Alkyl sulfatase C-terminal domain-containing protein</fullName>
    </submittedName>
</protein>
<dbReference type="InterPro" id="IPR036527">
    <property type="entry name" value="SCP2_sterol-bd_dom_sf"/>
</dbReference>
<keyword evidence="2" id="KW-0378">Hydrolase</keyword>
<reference evidence="7" key="1">
    <citation type="journal article" date="2019" name="Int. J. Syst. Evol. Microbiol.">
        <title>The Global Catalogue of Microorganisms (GCM) 10K type strain sequencing project: providing services to taxonomists for standard genome sequencing and annotation.</title>
        <authorList>
            <consortium name="The Broad Institute Genomics Platform"/>
            <consortium name="The Broad Institute Genome Sequencing Center for Infectious Disease"/>
            <person name="Wu L."/>
            <person name="Ma J."/>
        </authorList>
    </citation>
    <scope>NUCLEOTIDE SEQUENCE [LARGE SCALE GENOMIC DNA]</scope>
    <source>
        <strain evidence="7">CCUG 62974</strain>
    </source>
</reference>